<dbReference type="eggNOG" id="COG0631">
    <property type="taxonomic scope" value="Bacteria"/>
</dbReference>
<keyword evidence="3" id="KW-0812">Transmembrane</keyword>
<evidence type="ECO:0008006" key="6">
    <source>
        <dbReference type="Google" id="ProtNLM"/>
    </source>
</evidence>
<dbReference type="PROSITE" id="PS50005">
    <property type="entry name" value="TPR"/>
    <property type="match status" value="1"/>
</dbReference>
<comment type="caution">
    <text evidence="4">The sequence shown here is derived from an EMBL/GenBank/DDBJ whole genome shotgun (WGS) entry which is preliminary data.</text>
</comment>
<feature type="repeat" description="TPR" evidence="1">
    <location>
        <begin position="400"/>
        <end position="433"/>
    </location>
</feature>
<feature type="transmembrane region" description="Helical" evidence="3">
    <location>
        <begin position="256"/>
        <end position="280"/>
    </location>
</feature>
<evidence type="ECO:0000256" key="2">
    <source>
        <dbReference type="SAM" id="MobiDB-lite"/>
    </source>
</evidence>
<feature type="compositionally biased region" description="Polar residues" evidence="2">
    <location>
        <begin position="646"/>
        <end position="660"/>
    </location>
</feature>
<dbReference type="InterPro" id="IPR019734">
    <property type="entry name" value="TPR_rpt"/>
</dbReference>
<dbReference type="OrthoDB" id="9801841at2"/>
<dbReference type="EMBL" id="AQFT01000099">
    <property type="protein sequence ID" value="EMZ24327.1"/>
    <property type="molecule type" value="Genomic_DNA"/>
</dbReference>
<sequence>MRNLNSKLVMDFISEQGYDSIEKTYVAYTPLEKYVCIAVAESYDNETEENSAQLAVEAVLTAFEKKPSLKRLPEYIRYANEQILLHSTRSQLKVSITVLVSDYTRMRYAYCGNTRLYILYENIFTHISRTQTKFQQQLEADGEQPPELEEIHNLTEYLGREKRVRPFVSKTMELTEGSTILFATSNLWGRLSEIEILDAYEYTKTGKEFLEILQELLLSLQEEHDQRMGSFTAAFLYIEKTFKEDIQKKKKRKRMILMVIVILAVILIIISIVILCIRALDRKKIKEVETCDKRGTRYMNYTNYNKALTEYEQAVEKAEGLSLNNWQYIEEKRELLETVTDREAILTLYQEAEAAYQAGEYEQALKLYTQIQKEAVYQGFDTLSADAKKKTEEITVRMQIMQYISLGDMYQSTEDYDEALFQYNRALSELSKMIDLQMQGDVQAKIFAIRQTQKENAQAAQEAQQEAQQQKEEEEAAQKAAAADKAVIKINTYIANANSALEEGRTRRARELYKQALSRYNKFTGSGEDADKLYKDITALGQAITEAEVKAVEEAQEEQLAQAAKYVLQAKEAARGGDIGIAKQLYEDALAVYRELNIWDERMEAVYDAMDALTQGSGQNPGEVQGGSQNGAQQNAAQNAGDGQQSTAQDAGDQDTQAKG</sequence>
<keyword evidence="3" id="KW-0472">Membrane</keyword>
<dbReference type="Gene3D" id="1.25.40.10">
    <property type="entry name" value="Tetratricopeptide repeat domain"/>
    <property type="match status" value="1"/>
</dbReference>
<evidence type="ECO:0000313" key="4">
    <source>
        <dbReference type="EMBL" id="EMZ24327.1"/>
    </source>
</evidence>
<dbReference type="HOGENOM" id="CLU_415467_0_0_9"/>
<dbReference type="SUPFAM" id="SSF48452">
    <property type="entry name" value="TPR-like"/>
    <property type="match status" value="1"/>
</dbReference>
<feature type="compositionally biased region" description="Low complexity" evidence="2">
    <location>
        <begin position="458"/>
        <end position="468"/>
    </location>
</feature>
<keyword evidence="3" id="KW-1133">Transmembrane helix</keyword>
<evidence type="ECO:0000256" key="3">
    <source>
        <dbReference type="SAM" id="Phobius"/>
    </source>
</evidence>
<feature type="region of interest" description="Disordered" evidence="2">
    <location>
        <begin position="458"/>
        <end position="478"/>
    </location>
</feature>
<evidence type="ECO:0000313" key="5">
    <source>
        <dbReference type="Proteomes" id="UP000012589"/>
    </source>
</evidence>
<organism evidence="4 5">
    <name type="scientific">Eubacterium plexicaudatum ASF492</name>
    <dbReference type="NCBI Taxonomy" id="1235802"/>
    <lineage>
        <taxon>Bacteria</taxon>
        <taxon>Bacillati</taxon>
        <taxon>Bacillota</taxon>
        <taxon>Clostridia</taxon>
        <taxon>Eubacteriales</taxon>
        <taxon>Eubacteriaceae</taxon>
        <taxon>Eubacterium</taxon>
    </lineage>
</organism>
<dbReference type="Gene3D" id="3.60.40.10">
    <property type="entry name" value="PPM-type phosphatase domain"/>
    <property type="match status" value="1"/>
</dbReference>
<proteinExistence type="predicted"/>
<keyword evidence="1" id="KW-0802">TPR repeat</keyword>
<accession>N2A4P2</accession>
<feature type="region of interest" description="Disordered" evidence="2">
    <location>
        <begin position="614"/>
        <end position="660"/>
    </location>
</feature>
<dbReference type="AlphaFoldDB" id="N2A4P2"/>
<dbReference type="InterPro" id="IPR011990">
    <property type="entry name" value="TPR-like_helical_dom_sf"/>
</dbReference>
<feature type="compositionally biased region" description="Low complexity" evidence="2">
    <location>
        <begin position="630"/>
        <end position="645"/>
    </location>
</feature>
<reference evidence="4 5" key="1">
    <citation type="journal article" date="2014" name="Genome Announc.">
        <title>Draft genome sequences of the altered schaedler flora, a defined bacterial community from gnotobiotic mice.</title>
        <authorList>
            <person name="Wannemuehler M.J."/>
            <person name="Overstreet A.M."/>
            <person name="Ward D.V."/>
            <person name="Phillips G.J."/>
        </authorList>
    </citation>
    <scope>NUCLEOTIDE SEQUENCE [LARGE SCALE GENOMIC DNA]</scope>
    <source>
        <strain evidence="4 5">ASF492</strain>
    </source>
</reference>
<dbReference type="STRING" id="1235802.C823_03284"/>
<evidence type="ECO:0000256" key="1">
    <source>
        <dbReference type="PROSITE-ProRule" id="PRU00339"/>
    </source>
</evidence>
<dbReference type="InterPro" id="IPR036457">
    <property type="entry name" value="PPM-type-like_dom_sf"/>
</dbReference>
<dbReference type="SMART" id="SM00028">
    <property type="entry name" value="TPR"/>
    <property type="match status" value="5"/>
</dbReference>
<keyword evidence="5" id="KW-1185">Reference proteome</keyword>
<dbReference type="SUPFAM" id="SSF81606">
    <property type="entry name" value="PP2C-like"/>
    <property type="match status" value="1"/>
</dbReference>
<name>N2A4P2_9FIRM</name>
<dbReference type="Proteomes" id="UP000012589">
    <property type="component" value="Unassembled WGS sequence"/>
</dbReference>
<gene>
    <name evidence="4" type="ORF">C823_03284</name>
</gene>
<protein>
    <recommendedName>
        <fullName evidence="6">Tetratricopeptide repeat protein</fullName>
    </recommendedName>
</protein>
<dbReference type="PATRIC" id="fig|1235802.3.peg.3472"/>